<organism evidence="2 3">
    <name type="scientific">Hartmannibacter diazotrophicus</name>
    <dbReference type="NCBI Taxonomy" id="1482074"/>
    <lineage>
        <taxon>Bacteria</taxon>
        <taxon>Pseudomonadati</taxon>
        <taxon>Pseudomonadota</taxon>
        <taxon>Alphaproteobacteria</taxon>
        <taxon>Hyphomicrobiales</taxon>
        <taxon>Pleomorphomonadaceae</taxon>
        <taxon>Hartmannibacter</taxon>
    </lineage>
</organism>
<evidence type="ECO:0000313" key="2">
    <source>
        <dbReference type="EMBL" id="SON55504.1"/>
    </source>
</evidence>
<keyword evidence="1" id="KW-0732">Signal</keyword>
<accession>A0A2C9D5B6</accession>
<evidence type="ECO:0000313" key="3">
    <source>
        <dbReference type="Proteomes" id="UP000223606"/>
    </source>
</evidence>
<gene>
    <name evidence="2" type="ORF">HDIA_1963</name>
</gene>
<dbReference type="KEGG" id="hdi:HDIA_1963"/>
<protein>
    <recommendedName>
        <fullName evidence="4">Lipoprotein</fullName>
    </recommendedName>
</protein>
<evidence type="ECO:0008006" key="4">
    <source>
        <dbReference type="Google" id="ProtNLM"/>
    </source>
</evidence>
<evidence type="ECO:0000256" key="1">
    <source>
        <dbReference type="SAM" id="SignalP"/>
    </source>
</evidence>
<sequence length="125" mass="13140">MRRILTVLPVLAVLLGGCSITKPVAVIADNGDILTGTTTVNMAEGKFQVSGVLKGTQTHCKGTYDPSDLAQTIRTPVTCDNGQVGIVTATREPKGLDGFGTVEMQDGTKADFIWGKGAEPYVKKS</sequence>
<name>A0A2C9D5B6_9HYPH</name>
<feature type="signal peptide" evidence="1">
    <location>
        <begin position="1"/>
        <end position="28"/>
    </location>
</feature>
<dbReference type="EMBL" id="LT960614">
    <property type="protein sequence ID" value="SON55504.1"/>
    <property type="molecule type" value="Genomic_DNA"/>
</dbReference>
<keyword evidence="3" id="KW-1185">Reference proteome</keyword>
<feature type="chain" id="PRO_5013333588" description="Lipoprotein" evidence="1">
    <location>
        <begin position="29"/>
        <end position="125"/>
    </location>
</feature>
<dbReference type="AlphaFoldDB" id="A0A2C9D5B6"/>
<reference evidence="3" key="1">
    <citation type="submission" date="2017-09" db="EMBL/GenBank/DDBJ databases">
        <title>Genome sequence of Nannocystis excedens DSM 71.</title>
        <authorList>
            <person name="Blom J."/>
        </authorList>
    </citation>
    <scope>NUCLEOTIDE SEQUENCE [LARGE SCALE GENOMIC DNA]</scope>
    <source>
        <strain evidence="3">type strain: E19</strain>
    </source>
</reference>
<dbReference type="Proteomes" id="UP000223606">
    <property type="component" value="Chromosome 1"/>
</dbReference>
<proteinExistence type="predicted"/>
<dbReference type="PROSITE" id="PS51257">
    <property type="entry name" value="PROKAR_LIPOPROTEIN"/>
    <property type="match status" value="1"/>
</dbReference>